<dbReference type="PANTHER" id="PTHR32083">
    <property type="entry name" value="CILIA AND FLAGELLA-ASSOCIATED PROTEIN 58-RELATED"/>
    <property type="match status" value="1"/>
</dbReference>
<keyword evidence="4" id="KW-1185">Reference proteome</keyword>
<dbReference type="AlphaFoldDB" id="A0A2H3NN32"/>
<dbReference type="EMBL" id="PDEP01000004">
    <property type="protein sequence ID" value="PEN07939.1"/>
    <property type="molecule type" value="Genomic_DNA"/>
</dbReference>
<accession>A0A2H3NN32</accession>
<reference evidence="3 4" key="1">
    <citation type="submission" date="2017-10" db="EMBL/GenBank/DDBJ databases">
        <title>Draft genome of Longimonas halophila.</title>
        <authorList>
            <person name="Goh K.M."/>
            <person name="Shamsir M.S."/>
            <person name="Lim S.W."/>
        </authorList>
    </citation>
    <scope>NUCLEOTIDE SEQUENCE [LARGE SCALE GENOMIC DNA]</scope>
    <source>
        <strain evidence="3 4">KCTC 42399</strain>
    </source>
</reference>
<dbReference type="Proteomes" id="UP000221024">
    <property type="component" value="Unassembled WGS sequence"/>
</dbReference>
<organism evidence="3 4">
    <name type="scientific">Longimonas halophila</name>
    <dbReference type="NCBI Taxonomy" id="1469170"/>
    <lineage>
        <taxon>Bacteria</taxon>
        <taxon>Pseudomonadati</taxon>
        <taxon>Rhodothermota</taxon>
        <taxon>Rhodothermia</taxon>
        <taxon>Rhodothermales</taxon>
        <taxon>Salisaetaceae</taxon>
        <taxon>Longimonas</taxon>
    </lineage>
</organism>
<evidence type="ECO:0000256" key="2">
    <source>
        <dbReference type="SAM" id="MobiDB-lite"/>
    </source>
</evidence>
<gene>
    <name evidence="3" type="ORF">CRI93_05700</name>
</gene>
<feature type="compositionally biased region" description="Acidic residues" evidence="2">
    <location>
        <begin position="39"/>
        <end position="48"/>
    </location>
</feature>
<proteinExistence type="predicted"/>
<evidence type="ECO:0000313" key="3">
    <source>
        <dbReference type="EMBL" id="PEN07939.1"/>
    </source>
</evidence>
<sequence>MERKSQKLYDKIQTIQNLKEKRKPEEETESALKQQVEELNAENEELSEEVDRLSATVAEKNEALQSAQSEEPPARDDEETAKYIEELEDENEWLEQTVEALRRRLSDAPVEDEGRESIGALYVAELRTKNEQLEATVGDLESKLTETTNALEAAQAEAKATDAASSNHDATNEQVAELEEARDHLERRLRKDRQTLKNAQETVEQLRSEKQDLEAKAQQLRQAEAENEELKGQIENLRAKIEDLEADRAAASADAEPSEPDDANADAAYAEIQQKLGDAFQSWCQQGRVMVGRYYMFERAVQDTYPDATVSPIYYTPEAAIPFQFEDRRAVATFWLVEIRGTSFLLPVPRRDGTFEALEPAVPASSDATPAELAHAIPACVVASDSGYEIDEAGQLNFETSSLS</sequence>
<evidence type="ECO:0000256" key="1">
    <source>
        <dbReference type="ARBA" id="ARBA00023054"/>
    </source>
</evidence>
<feature type="compositionally biased region" description="Low complexity" evidence="2">
    <location>
        <begin position="154"/>
        <end position="164"/>
    </location>
</feature>
<feature type="region of interest" description="Disordered" evidence="2">
    <location>
        <begin position="38"/>
        <end position="79"/>
    </location>
</feature>
<name>A0A2H3NN32_9BACT</name>
<keyword evidence="1" id="KW-0175">Coiled coil</keyword>
<comment type="caution">
    <text evidence="3">The sequence shown here is derived from an EMBL/GenBank/DDBJ whole genome shotgun (WGS) entry which is preliminary data.</text>
</comment>
<dbReference type="Gene3D" id="1.10.287.1490">
    <property type="match status" value="1"/>
</dbReference>
<protein>
    <submittedName>
        <fullName evidence="3">Uncharacterized protein</fullName>
    </submittedName>
</protein>
<feature type="compositionally biased region" description="Polar residues" evidence="2">
    <location>
        <begin position="165"/>
        <end position="174"/>
    </location>
</feature>
<feature type="region of interest" description="Disordered" evidence="2">
    <location>
        <begin position="154"/>
        <end position="174"/>
    </location>
</feature>
<evidence type="ECO:0000313" key="4">
    <source>
        <dbReference type="Proteomes" id="UP000221024"/>
    </source>
</evidence>